<dbReference type="EMBL" id="CAJGYM010000011">
    <property type="protein sequence ID" value="CAD6189525.1"/>
    <property type="molecule type" value="Genomic_DNA"/>
</dbReference>
<dbReference type="InterPro" id="IPR000884">
    <property type="entry name" value="TSP1_rpt"/>
</dbReference>
<dbReference type="SMART" id="SM00209">
    <property type="entry name" value="TSP1"/>
    <property type="match status" value="1"/>
</dbReference>
<gene>
    <name evidence="2" type="ORF">CAUJ_LOCUS5444</name>
</gene>
<evidence type="ECO:0000313" key="3">
    <source>
        <dbReference type="Proteomes" id="UP000835052"/>
    </source>
</evidence>
<accession>A0A8S1H1V6</accession>
<protein>
    <submittedName>
        <fullName evidence="2">Uncharacterized protein</fullName>
    </submittedName>
</protein>
<dbReference type="Gene3D" id="2.20.100.10">
    <property type="entry name" value="Thrombospondin type-1 (TSP1) repeat"/>
    <property type="match status" value="1"/>
</dbReference>
<dbReference type="InterPro" id="IPR036383">
    <property type="entry name" value="TSP1_rpt_sf"/>
</dbReference>
<dbReference type="AlphaFoldDB" id="A0A8S1H1V6"/>
<feature type="signal peptide" evidence="1">
    <location>
        <begin position="1"/>
        <end position="20"/>
    </location>
</feature>
<proteinExistence type="predicted"/>
<keyword evidence="3" id="KW-1185">Reference proteome</keyword>
<comment type="caution">
    <text evidence="2">The sequence shown here is derived from an EMBL/GenBank/DDBJ whole genome shotgun (WGS) entry which is preliminary data.</text>
</comment>
<dbReference type="PANTHER" id="PTHR31507:SF3">
    <property type="entry name" value="TIL DOMAIN-CONTAINING PROTEIN"/>
    <property type="match status" value="1"/>
</dbReference>
<evidence type="ECO:0000256" key="1">
    <source>
        <dbReference type="SAM" id="SignalP"/>
    </source>
</evidence>
<dbReference type="Proteomes" id="UP000835052">
    <property type="component" value="Unassembled WGS sequence"/>
</dbReference>
<dbReference type="SUPFAM" id="SSF82895">
    <property type="entry name" value="TSP-1 type 1 repeat"/>
    <property type="match status" value="1"/>
</dbReference>
<keyword evidence="1" id="KW-0732">Signal</keyword>
<organism evidence="2 3">
    <name type="scientific">Caenorhabditis auriculariae</name>
    <dbReference type="NCBI Taxonomy" id="2777116"/>
    <lineage>
        <taxon>Eukaryota</taxon>
        <taxon>Metazoa</taxon>
        <taxon>Ecdysozoa</taxon>
        <taxon>Nematoda</taxon>
        <taxon>Chromadorea</taxon>
        <taxon>Rhabditida</taxon>
        <taxon>Rhabditina</taxon>
        <taxon>Rhabditomorpha</taxon>
        <taxon>Rhabditoidea</taxon>
        <taxon>Rhabditidae</taxon>
        <taxon>Peloderinae</taxon>
        <taxon>Caenorhabditis</taxon>
    </lineage>
</organism>
<dbReference type="Pfam" id="PF00090">
    <property type="entry name" value="TSP_1"/>
    <property type="match status" value="1"/>
</dbReference>
<dbReference type="PROSITE" id="PS50092">
    <property type="entry name" value="TSP1"/>
    <property type="match status" value="1"/>
</dbReference>
<reference evidence="2" key="1">
    <citation type="submission" date="2020-10" db="EMBL/GenBank/DDBJ databases">
        <authorList>
            <person name="Kikuchi T."/>
        </authorList>
    </citation>
    <scope>NUCLEOTIDE SEQUENCE</scope>
    <source>
        <strain evidence="2">NKZ352</strain>
    </source>
</reference>
<sequence>MQRLGFLVFLLLCTIHFVSSQTPEQCCLNLRNDWAIWTEWSQCSSDCGYCGRKTRNRLCKSKIYHGCDCDGPEEHREICPDKTCSPDQPCCRGFSNGTSCQINLDCQVKPLPVENRPPTTISTTPKSSGC</sequence>
<feature type="chain" id="PRO_5035741940" evidence="1">
    <location>
        <begin position="21"/>
        <end position="130"/>
    </location>
</feature>
<dbReference type="OrthoDB" id="5876856at2759"/>
<dbReference type="PANTHER" id="PTHR31507">
    <property type="entry name" value="PROTEIN CBG15923"/>
    <property type="match status" value="1"/>
</dbReference>
<name>A0A8S1H1V6_9PELO</name>
<evidence type="ECO:0000313" key="2">
    <source>
        <dbReference type="EMBL" id="CAD6189525.1"/>
    </source>
</evidence>